<dbReference type="Proteomes" id="UP000887561">
    <property type="component" value="Unplaced"/>
</dbReference>
<proteinExistence type="predicted"/>
<dbReference type="WBParaSite" id="scaffold11033_cov295.g15255">
    <property type="protein sequence ID" value="scaffold11033_cov295.g15255"/>
    <property type="gene ID" value="scaffold11033_cov295.g15255"/>
</dbReference>
<protein>
    <submittedName>
        <fullName evidence="2">Uncharacterized protein</fullName>
    </submittedName>
</protein>
<organism evidence="1 2">
    <name type="scientific">Meloidogyne javanica</name>
    <name type="common">Root-knot nematode worm</name>
    <dbReference type="NCBI Taxonomy" id="6303"/>
    <lineage>
        <taxon>Eukaryota</taxon>
        <taxon>Metazoa</taxon>
        <taxon>Ecdysozoa</taxon>
        <taxon>Nematoda</taxon>
        <taxon>Chromadorea</taxon>
        <taxon>Rhabditida</taxon>
        <taxon>Tylenchina</taxon>
        <taxon>Tylenchomorpha</taxon>
        <taxon>Tylenchoidea</taxon>
        <taxon>Meloidogynidae</taxon>
        <taxon>Meloidogyninae</taxon>
        <taxon>Meloidogyne</taxon>
        <taxon>Meloidogyne incognita group</taxon>
    </lineage>
</organism>
<accession>A0A915LEA6</accession>
<keyword evidence="1" id="KW-1185">Reference proteome</keyword>
<sequence length="264" mass="29954">MKTKAKPSDCIKLCRSPFSICNADGTNSKLSKRFQIQLDNWVGTQACDECNDCTVKRYASFNEEDKEQLRNGGFLTDYTTFGSEKENDDNECQKERDEISIKYCGYQEIHREETKPTPQTIQLITHSPGSNLKTSVIDTELKENGILSIDIPSFGATDNGNNVFELILCKKKSNGKCETDNIILSMKYNFTTNTFSSKTNDREESIGMYTMMTPREKANLTNNPAELNVFIKRYKIEVNIGDEILHFTSSKQQPVDKIEEIAVS</sequence>
<evidence type="ECO:0000313" key="2">
    <source>
        <dbReference type="WBParaSite" id="scaffold11033_cov295.g15255"/>
    </source>
</evidence>
<evidence type="ECO:0000313" key="1">
    <source>
        <dbReference type="Proteomes" id="UP000887561"/>
    </source>
</evidence>
<reference evidence="2" key="1">
    <citation type="submission" date="2022-11" db="UniProtKB">
        <authorList>
            <consortium name="WormBaseParasite"/>
        </authorList>
    </citation>
    <scope>IDENTIFICATION</scope>
</reference>
<dbReference type="AlphaFoldDB" id="A0A915LEA6"/>
<name>A0A915LEA6_MELJA</name>